<keyword evidence="3" id="KW-1003">Cell membrane</keyword>
<dbReference type="PANTHER" id="PTHR33452">
    <property type="entry name" value="OXIDOREDUCTASE CATD-RELATED"/>
    <property type="match status" value="1"/>
</dbReference>
<feature type="transmembrane region" description="Helical" evidence="7">
    <location>
        <begin position="111"/>
        <end position="132"/>
    </location>
</feature>
<accession>A0A8H9Y6L3</accession>
<comment type="similarity">
    <text evidence="2">Belongs to the DoxX family.</text>
</comment>
<evidence type="ECO:0000256" key="3">
    <source>
        <dbReference type="ARBA" id="ARBA00022475"/>
    </source>
</evidence>
<evidence type="ECO:0000256" key="5">
    <source>
        <dbReference type="ARBA" id="ARBA00022989"/>
    </source>
</evidence>
<evidence type="ECO:0000313" key="8">
    <source>
        <dbReference type="EMBL" id="MBB3115744.1"/>
    </source>
</evidence>
<feature type="transmembrane region" description="Helical" evidence="7">
    <location>
        <begin position="84"/>
        <end position="105"/>
    </location>
</feature>
<organism evidence="8 9">
    <name type="scientific">Corynebacterium bovis DSM 20582 = CIP 54.80</name>
    <dbReference type="NCBI Taxonomy" id="927655"/>
    <lineage>
        <taxon>Bacteria</taxon>
        <taxon>Bacillati</taxon>
        <taxon>Actinomycetota</taxon>
        <taxon>Actinomycetes</taxon>
        <taxon>Mycobacteriales</taxon>
        <taxon>Corynebacteriaceae</taxon>
        <taxon>Corynebacterium</taxon>
    </lineage>
</organism>
<gene>
    <name evidence="8" type="ORF">FHU32_000960</name>
</gene>
<dbReference type="PANTHER" id="PTHR33452:SF1">
    <property type="entry name" value="INNER MEMBRANE PROTEIN YPHA-RELATED"/>
    <property type="match status" value="1"/>
</dbReference>
<evidence type="ECO:0000256" key="4">
    <source>
        <dbReference type="ARBA" id="ARBA00022692"/>
    </source>
</evidence>
<sequence length="140" mass="14433">MNSLMDRPGVRDAGLLLLRVVTGVIMVAHGWKKLVVDGIDATTRAFEAAGVPQPGMSAWGVSIVEMLGGALVVVGLLTPAAAGVLALDMLAALYLVHLHNGLFVADGGMELVLLLATAFVVLVVFGAGRASLDRALSRFG</sequence>
<dbReference type="InterPro" id="IPR051907">
    <property type="entry name" value="DoxX-like_oxidoreductase"/>
</dbReference>
<dbReference type="Proteomes" id="UP000612712">
    <property type="component" value="Unassembled WGS sequence"/>
</dbReference>
<protein>
    <submittedName>
        <fullName evidence="8">Putative oxidoreductase</fullName>
    </submittedName>
</protein>
<feature type="transmembrane region" description="Helical" evidence="7">
    <location>
        <begin position="12"/>
        <end position="31"/>
    </location>
</feature>
<comment type="caution">
    <text evidence="8">The sequence shown here is derived from an EMBL/GenBank/DDBJ whole genome shotgun (WGS) entry which is preliminary data.</text>
</comment>
<dbReference type="AlphaFoldDB" id="A0A8H9Y6L3"/>
<proteinExistence type="inferred from homology"/>
<comment type="subcellular location">
    <subcellularLocation>
        <location evidence="1">Cell membrane</location>
        <topology evidence="1">Multi-pass membrane protein</topology>
    </subcellularLocation>
</comment>
<dbReference type="Pfam" id="PF07681">
    <property type="entry name" value="DoxX"/>
    <property type="match status" value="1"/>
</dbReference>
<dbReference type="GO" id="GO:0005886">
    <property type="term" value="C:plasma membrane"/>
    <property type="evidence" value="ECO:0007669"/>
    <property type="project" value="UniProtKB-SubCell"/>
</dbReference>
<evidence type="ECO:0000256" key="6">
    <source>
        <dbReference type="ARBA" id="ARBA00023136"/>
    </source>
</evidence>
<reference evidence="8" key="1">
    <citation type="submission" date="2020-08" db="EMBL/GenBank/DDBJ databases">
        <title>Sequencing the genomes of 1000 actinobacteria strains.</title>
        <authorList>
            <person name="Klenk H.-P."/>
        </authorList>
    </citation>
    <scope>NUCLEOTIDE SEQUENCE</scope>
    <source>
        <strain evidence="8">DSM 20582</strain>
    </source>
</reference>
<evidence type="ECO:0000313" key="9">
    <source>
        <dbReference type="Proteomes" id="UP000612712"/>
    </source>
</evidence>
<keyword evidence="5 7" id="KW-1133">Transmembrane helix</keyword>
<keyword evidence="4 7" id="KW-0812">Transmembrane</keyword>
<name>A0A8H9Y6L3_9CORY</name>
<keyword evidence="6 7" id="KW-0472">Membrane</keyword>
<dbReference type="EMBL" id="JACHWT010000003">
    <property type="protein sequence ID" value="MBB3115744.1"/>
    <property type="molecule type" value="Genomic_DNA"/>
</dbReference>
<evidence type="ECO:0000256" key="2">
    <source>
        <dbReference type="ARBA" id="ARBA00006679"/>
    </source>
</evidence>
<dbReference type="InterPro" id="IPR032808">
    <property type="entry name" value="DoxX"/>
</dbReference>
<evidence type="ECO:0000256" key="7">
    <source>
        <dbReference type="SAM" id="Phobius"/>
    </source>
</evidence>
<evidence type="ECO:0000256" key="1">
    <source>
        <dbReference type="ARBA" id="ARBA00004651"/>
    </source>
</evidence>